<feature type="transmembrane region" description="Helical" evidence="1">
    <location>
        <begin position="99"/>
        <end position="122"/>
    </location>
</feature>
<dbReference type="EMBL" id="LGRV01000005">
    <property type="protein sequence ID" value="KOS66885.1"/>
    <property type="molecule type" value="Genomic_DNA"/>
</dbReference>
<keyword evidence="1" id="KW-1133">Transmembrane helix</keyword>
<feature type="transmembrane region" description="Helical" evidence="1">
    <location>
        <begin position="128"/>
        <end position="155"/>
    </location>
</feature>
<comment type="caution">
    <text evidence="2">The sequence shown here is derived from an EMBL/GenBank/DDBJ whole genome shotgun (WGS) entry which is preliminary data.</text>
</comment>
<feature type="transmembrane region" description="Helical" evidence="1">
    <location>
        <begin position="57"/>
        <end position="78"/>
    </location>
</feature>
<organism evidence="2 3">
    <name type="scientific">Lysinibacillus contaminans</name>
    <dbReference type="NCBI Taxonomy" id="1293441"/>
    <lineage>
        <taxon>Bacteria</taxon>
        <taxon>Bacillati</taxon>
        <taxon>Bacillota</taxon>
        <taxon>Bacilli</taxon>
        <taxon>Bacillales</taxon>
        <taxon>Bacillaceae</taxon>
        <taxon>Lysinibacillus</taxon>
    </lineage>
</organism>
<reference evidence="3" key="1">
    <citation type="submission" date="2015-07" db="EMBL/GenBank/DDBJ databases">
        <title>Fjat-14205 dsm 2895.</title>
        <authorList>
            <person name="Liu B."/>
            <person name="Wang J."/>
            <person name="Zhu Y."/>
            <person name="Liu G."/>
            <person name="Chen Q."/>
            <person name="Chen Z."/>
            <person name="Lan J."/>
            <person name="Che J."/>
            <person name="Ge C."/>
            <person name="Shi H."/>
            <person name="Pan Z."/>
            <person name="Liu X."/>
        </authorList>
    </citation>
    <scope>NUCLEOTIDE SEQUENCE [LARGE SCALE GENOMIC DNA]</scope>
    <source>
        <strain evidence="3">DSM 25560</strain>
    </source>
</reference>
<gene>
    <name evidence="2" type="ORF">AEA09_15375</name>
</gene>
<evidence type="ECO:0000313" key="2">
    <source>
        <dbReference type="EMBL" id="KOS66885.1"/>
    </source>
</evidence>
<name>A0ABR5JXT2_9BACI</name>
<feature type="transmembrane region" description="Helical" evidence="1">
    <location>
        <begin position="227"/>
        <end position="248"/>
    </location>
</feature>
<feature type="transmembrane region" description="Helical" evidence="1">
    <location>
        <begin position="167"/>
        <end position="189"/>
    </location>
</feature>
<evidence type="ECO:0000256" key="1">
    <source>
        <dbReference type="SAM" id="Phobius"/>
    </source>
</evidence>
<dbReference type="RefSeq" id="WP_053584840.1">
    <property type="nucleotide sequence ID" value="NZ_LGRV01000005.1"/>
</dbReference>
<evidence type="ECO:0000313" key="3">
    <source>
        <dbReference type="Proteomes" id="UP000050668"/>
    </source>
</evidence>
<feature type="transmembrane region" description="Helical" evidence="1">
    <location>
        <begin position="17"/>
        <end position="37"/>
    </location>
</feature>
<keyword evidence="1" id="KW-0472">Membrane</keyword>
<accession>A0ABR5JXT2</accession>
<protein>
    <submittedName>
        <fullName evidence="2">ABC transporter permease</fullName>
    </submittedName>
</protein>
<proteinExistence type="predicted"/>
<dbReference type="Proteomes" id="UP000050668">
    <property type="component" value="Unassembled WGS sequence"/>
</dbReference>
<keyword evidence="1" id="KW-0812">Transmembrane</keyword>
<keyword evidence="3" id="KW-1185">Reference proteome</keyword>
<sequence>MILQIARMYMLENLRNVGVLFGNLVTPFLFIFISWIFKISSVVSEESLLFIIKGQFMSFSILLLLFQFAFSSSTIYLADLKAERTFNWIQRTDATPLKYYVGMGIGVVTLMNINLILVLLGYRLLIDIPLVSMAMIVLVSNFVLLALYPLSFILAGLFRNGKVAQSMLVPIMLVLMFSITMTTMFTSLAGKNPHDYFVFLSWNPMLYLNDIVQFNLDLIQKTWMPQYQYFLILTGLSLVLATIARKVYSIR</sequence>